<feature type="site" description="Crucial to convey clamshell closure to channel opening" evidence="16">
    <location>
        <position position="649"/>
    </location>
</feature>
<feature type="site" description="Interaction with the cone snail toxin Con-ikot-ikot" evidence="16">
    <location>
        <position position="468"/>
    </location>
</feature>
<evidence type="ECO:0000256" key="2">
    <source>
        <dbReference type="ARBA" id="ARBA00022475"/>
    </source>
</evidence>
<evidence type="ECO:0000256" key="9">
    <source>
        <dbReference type="ARBA" id="ARBA00023170"/>
    </source>
</evidence>
<feature type="binding site" evidence="15">
    <location>
        <position position="495"/>
    </location>
    <ligand>
        <name>L-glutamate</name>
        <dbReference type="ChEBI" id="CHEBI:29985"/>
    </ligand>
</feature>
<feature type="domain" description="Ionotropic glutamate receptor C-terminal" evidence="19">
    <location>
        <begin position="409"/>
        <end position="748"/>
    </location>
</feature>
<feature type="domain" description="Ionotropic glutamate receptor L-glutamate and glycine-binding" evidence="20">
    <location>
        <begin position="419"/>
        <end position="484"/>
    </location>
</feature>
<evidence type="ECO:0000256" key="8">
    <source>
        <dbReference type="ARBA" id="ARBA00023136"/>
    </source>
</evidence>
<accession>A0A673KZV4</accession>
<feature type="transmembrane region" description="Helical" evidence="18">
    <location>
        <begin position="775"/>
        <end position="796"/>
    </location>
</feature>
<proteinExistence type="inferred from homology"/>
<evidence type="ECO:0000256" key="4">
    <source>
        <dbReference type="ARBA" id="ARBA00022729"/>
    </source>
</evidence>
<dbReference type="Pfam" id="PF01094">
    <property type="entry name" value="ANF_receptor"/>
    <property type="match status" value="1"/>
</dbReference>
<evidence type="ECO:0000256" key="6">
    <source>
        <dbReference type="ARBA" id="ARBA00023018"/>
    </source>
</evidence>
<evidence type="ECO:0000256" key="3">
    <source>
        <dbReference type="ARBA" id="ARBA00022692"/>
    </source>
</evidence>
<keyword evidence="22" id="KW-1185">Reference proteome</keyword>
<comment type="function">
    <text evidence="18">Receptor for glutamate that functions as a ligand-gated ion channel in the central nervous system and plays an important role in excitatory synaptic transmission. L-glutamate acts as an excitatory neurotransmitter at many synapses in the central nervous system.</text>
</comment>
<keyword evidence="6 18" id="KW-0770">Synapse</keyword>
<dbReference type="SMART" id="SM00079">
    <property type="entry name" value="PBPe"/>
    <property type="match status" value="1"/>
</dbReference>
<evidence type="ECO:0000256" key="11">
    <source>
        <dbReference type="ARBA" id="ARBA00023257"/>
    </source>
</evidence>
<keyword evidence="3 18" id="KW-0812">Transmembrane</keyword>
<dbReference type="Gene3D" id="3.40.190.10">
    <property type="entry name" value="Periplasmic binding protein-like II"/>
    <property type="match status" value="1"/>
</dbReference>
<dbReference type="SUPFAM" id="SSF53822">
    <property type="entry name" value="Periplasmic binding protein-like I"/>
    <property type="match status" value="1"/>
</dbReference>
<evidence type="ECO:0000256" key="1">
    <source>
        <dbReference type="ARBA" id="ARBA00022448"/>
    </source>
</evidence>
<dbReference type="AlphaFoldDB" id="A0A673KZV4"/>
<dbReference type="GO" id="GO:0022824">
    <property type="term" value="F:transmitter-gated monoatomic ion channel activity"/>
    <property type="evidence" value="ECO:0007669"/>
    <property type="project" value="UniProtKB-ARBA"/>
</dbReference>
<feature type="binding site" evidence="15">
    <location>
        <position position="493"/>
    </location>
    <ligand>
        <name>L-glutamate</name>
        <dbReference type="ChEBI" id="CHEBI:29985"/>
    </ligand>
</feature>
<dbReference type="Ensembl" id="ENSSRHT00000073327.1">
    <property type="protein sequence ID" value="ENSSRHP00000071378.1"/>
    <property type="gene ID" value="ENSSRHG00000035496.1"/>
</dbReference>
<keyword evidence="13 18" id="KW-0407">Ion channel</keyword>
<dbReference type="InterPro" id="IPR001828">
    <property type="entry name" value="ANF_lig-bd_rcpt"/>
</dbReference>
<feature type="transmembrane region" description="Helical" evidence="18">
    <location>
        <begin position="620"/>
        <end position="642"/>
    </location>
</feature>
<dbReference type="Proteomes" id="UP000472270">
    <property type="component" value="Unassembled WGS sequence"/>
</dbReference>
<evidence type="ECO:0000259" key="20">
    <source>
        <dbReference type="SMART" id="SM00918"/>
    </source>
</evidence>
<evidence type="ECO:0000256" key="15">
    <source>
        <dbReference type="PIRSR" id="PIRSR601508-1"/>
    </source>
</evidence>
<dbReference type="InterPro" id="IPR001508">
    <property type="entry name" value="Iono_Glu_rcpt_met"/>
</dbReference>
<keyword evidence="12 18" id="KW-1071">Ligand-gated ion channel</keyword>
<dbReference type="PRINTS" id="PR00177">
    <property type="entry name" value="NMDARECEPTOR"/>
</dbReference>
<dbReference type="FunFam" id="3.40.190.10:FF:000001">
    <property type="entry name" value="Glutamate receptor ionotropic, kainate 2"/>
    <property type="match status" value="1"/>
</dbReference>
<dbReference type="InterPro" id="IPR019594">
    <property type="entry name" value="Glu/Gly-bd"/>
</dbReference>
<keyword evidence="17" id="KW-1015">Disulfide bond</keyword>
<comment type="subcellular location">
    <subcellularLocation>
        <location evidence="14 18">Postsynaptic cell membrane</location>
        <topology evidence="14 18">Multi-pass membrane protein</topology>
    </subcellularLocation>
</comment>
<dbReference type="InterPro" id="IPR028082">
    <property type="entry name" value="Peripla_BP_I"/>
</dbReference>
<dbReference type="SUPFAM" id="SSF53850">
    <property type="entry name" value="Periplasmic binding protein-like II"/>
    <property type="match status" value="1"/>
</dbReference>
<keyword evidence="9 18" id="KW-0675">Receptor</keyword>
<keyword evidence="2 18" id="KW-1003">Cell membrane</keyword>
<feature type="site" description="Interaction with the cone snail toxin Con-ikot-ikot" evidence="16">
    <location>
        <position position="731"/>
    </location>
</feature>
<dbReference type="GO" id="GO:0045211">
    <property type="term" value="C:postsynaptic membrane"/>
    <property type="evidence" value="ECO:0007669"/>
    <property type="project" value="UniProtKB-SubCell"/>
</dbReference>
<dbReference type="FunFam" id="1.10.287.70:FF:000067">
    <property type="entry name" value="glutamate receptor 2 isoform X1"/>
    <property type="match status" value="1"/>
</dbReference>
<evidence type="ECO:0000256" key="10">
    <source>
        <dbReference type="ARBA" id="ARBA00023180"/>
    </source>
</evidence>
<dbReference type="SUPFAM" id="SSF81324">
    <property type="entry name" value="Voltage-gated potassium channels"/>
    <property type="match status" value="1"/>
</dbReference>
<keyword evidence="5 18" id="KW-1133">Transmembrane helix</keyword>
<sequence>MQTKANELLKDRKSASWITYSFFPSLFPGGLFIRNTDQEYTAFRLAIFLHNTSPNATEAPFNLVPHVDNIETANSFAVTNAFCSQYSRGVFAIFGLYDKRSVHTLTSFCSALHISLVTPSFPAEGETQFVLQLRPSIRGALLSLLDHYDWSRFIFLYDTDRGYAILQAIMEKAGQNGWQVSAICVENFNDASYRRLLEDLDRRQEKKFVIDLEAERLQNILEQVRMTSVHHKASQHGFKDISLERFMHGGANVTGFQLVDFSKPMVIKLMQRWNKLDQREYPGSESPPRYTSSLTYDGVLVMAEAFRNLRRQKIDISRRGNAGDCLANPAAPWNQGIDMERTLKQVRIQGLTGNIQFDHYGRRVNYTMDVFELKSNGPRKIGYWNDLDKLVLVQNELSMGNDSAMENRTVIVTTIMEGPYVMLKKNWEMYEGNDQYEGYCVDLASEIAKHIGIRYKISIVPDGKYGARDPETKIWNGMVGELVYGKAEIAVAPLTITLVREEVIDFSKPFMSLGISIMIKKPQKSKPGVFSFLDPLAYEIWMCIVFAYIGVSVVLFLVSRFSPYEWHTEEPEEGSDSPPSDQPPNEFGIFNSLWFSLGAFMQQGCDFTPRSLSGRIVGGVWWFFTLIIISSYTANLAAFLTVERMVSPIESAEDLAKQTEIAYGTLDSGSTKEFFRFKASKDRQSRLTCTLQFSHLSNGSEIESDSKEYTSQTYTHIYIESLNAVNLAVLKLNEQGLLDKLKNKWWYDKGECGSGGGDSKDKSSQALSLSNVAGVFYILVGGLGLAMMVALVEFCYKSRAEAKKLKVESAELNFSPAPSPTHSVQNLATYREGYNVYGSDAVKI</sequence>
<evidence type="ECO:0000256" key="12">
    <source>
        <dbReference type="ARBA" id="ARBA00023286"/>
    </source>
</evidence>
<evidence type="ECO:0000259" key="19">
    <source>
        <dbReference type="SMART" id="SM00079"/>
    </source>
</evidence>
<feature type="transmembrane region" description="Helical" evidence="18">
    <location>
        <begin position="536"/>
        <end position="558"/>
    </location>
</feature>
<organism evidence="21 22">
    <name type="scientific">Sinocyclocheilus rhinocerous</name>
    <dbReference type="NCBI Taxonomy" id="307959"/>
    <lineage>
        <taxon>Eukaryota</taxon>
        <taxon>Metazoa</taxon>
        <taxon>Chordata</taxon>
        <taxon>Craniata</taxon>
        <taxon>Vertebrata</taxon>
        <taxon>Euteleostomi</taxon>
        <taxon>Actinopterygii</taxon>
        <taxon>Neopterygii</taxon>
        <taxon>Teleostei</taxon>
        <taxon>Ostariophysi</taxon>
        <taxon>Cypriniformes</taxon>
        <taxon>Cyprinidae</taxon>
        <taxon>Cyprininae</taxon>
        <taxon>Sinocyclocheilus</taxon>
    </lineage>
</organism>
<protein>
    <recommendedName>
        <fullName evidence="18">Glutamate receptor</fullName>
    </recommendedName>
</protein>
<evidence type="ECO:0000256" key="17">
    <source>
        <dbReference type="PIRSR" id="PIRSR601508-3"/>
    </source>
</evidence>
<evidence type="ECO:0000256" key="13">
    <source>
        <dbReference type="ARBA" id="ARBA00023303"/>
    </source>
</evidence>
<dbReference type="FunFam" id="3.40.50.2300:FF:000261">
    <property type="entry name" value="glutamate receptor 4 isoform X7"/>
    <property type="match status" value="1"/>
</dbReference>
<dbReference type="GO" id="GO:0007166">
    <property type="term" value="P:cell surface receptor signaling pathway"/>
    <property type="evidence" value="ECO:0007669"/>
    <property type="project" value="UniProtKB-ARBA"/>
</dbReference>
<feature type="disulfide bond" evidence="17">
    <location>
        <begin position="83"/>
        <end position="325"/>
    </location>
</feature>
<dbReference type="SMART" id="SM00918">
    <property type="entry name" value="Lig_chan-Glu_bd"/>
    <property type="match status" value="1"/>
</dbReference>
<keyword evidence="4" id="KW-0732">Signal</keyword>
<keyword evidence="1 18" id="KW-0813">Transport</keyword>
<feature type="binding site" evidence="15">
    <location>
        <position position="670"/>
    </location>
    <ligand>
        <name>L-glutamate</name>
        <dbReference type="ChEBI" id="CHEBI:29985"/>
    </ligand>
</feature>
<keyword evidence="7 18" id="KW-0406">Ion transport</keyword>
<dbReference type="InterPro" id="IPR015683">
    <property type="entry name" value="Ionotropic_Glu_rcpt"/>
</dbReference>
<dbReference type="PANTHER" id="PTHR18966">
    <property type="entry name" value="IONOTROPIC GLUTAMATE RECEPTOR"/>
    <property type="match status" value="1"/>
</dbReference>
<evidence type="ECO:0000256" key="16">
    <source>
        <dbReference type="PIRSR" id="PIRSR601508-2"/>
    </source>
</evidence>
<keyword evidence="10" id="KW-0325">Glycoprotein</keyword>
<gene>
    <name evidence="21" type="primary">LOC107756206</name>
</gene>
<evidence type="ECO:0000256" key="14">
    <source>
        <dbReference type="ARBA" id="ARBA00034104"/>
    </source>
</evidence>
<dbReference type="Pfam" id="PF10613">
    <property type="entry name" value="Lig_chan-Glu_bd"/>
    <property type="match status" value="1"/>
</dbReference>
<feature type="site" description="Interaction with the cone snail toxin Con-ikot-ikot" evidence="16">
    <location>
        <position position="676"/>
    </location>
</feature>
<reference evidence="21" key="1">
    <citation type="submission" date="2025-08" db="UniProtKB">
        <authorList>
            <consortium name="Ensembl"/>
        </authorList>
    </citation>
    <scope>IDENTIFICATION</scope>
</reference>
<dbReference type="Gene3D" id="3.40.50.2300">
    <property type="match status" value="2"/>
</dbReference>
<keyword evidence="11 18" id="KW-0628">Postsynaptic cell membrane</keyword>
<comment type="similarity">
    <text evidence="18">Belongs to the glutamate-gated ion channel (TC 1.A.10.1) family.</text>
</comment>
<dbReference type="Pfam" id="PF00060">
    <property type="entry name" value="Lig_chan"/>
    <property type="match status" value="1"/>
</dbReference>
<evidence type="ECO:0000256" key="18">
    <source>
        <dbReference type="RuleBase" id="RU367118"/>
    </source>
</evidence>
<evidence type="ECO:0000256" key="7">
    <source>
        <dbReference type="ARBA" id="ARBA00023065"/>
    </source>
</evidence>
<evidence type="ECO:0000256" key="5">
    <source>
        <dbReference type="ARBA" id="ARBA00022989"/>
    </source>
</evidence>
<name>A0A673KZV4_9TELE</name>
<dbReference type="InterPro" id="IPR001320">
    <property type="entry name" value="Iontro_rcpt_C"/>
</dbReference>
<evidence type="ECO:0000313" key="21">
    <source>
        <dbReference type="Ensembl" id="ENSSRHP00000071378.1"/>
    </source>
</evidence>
<reference evidence="21" key="2">
    <citation type="submission" date="2025-09" db="UniProtKB">
        <authorList>
            <consortium name="Ensembl"/>
        </authorList>
    </citation>
    <scope>IDENTIFICATION</scope>
</reference>
<keyword evidence="8 18" id="KW-0472">Membrane</keyword>
<feature type="binding site" evidence="15">
    <location>
        <position position="500"/>
    </location>
    <ligand>
        <name>L-glutamate</name>
        <dbReference type="ChEBI" id="CHEBI:29985"/>
    </ligand>
</feature>
<feature type="binding site" evidence="15">
    <location>
        <position position="671"/>
    </location>
    <ligand>
        <name>L-glutamate</name>
        <dbReference type="ChEBI" id="CHEBI:29985"/>
    </ligand>
</feature>
<dbReference type="Gene3D" id="1.10.287.70">
    <property type="match status" value="2"/>
</dbReference>
<evidence type="ECO:0000313" key="22">
    <source>
        <dbReference type="Proteomes" id="UP000472270"/>
    </source>
</evidence>